<dbReference type="InterPro" id="IPR052820">
    <property type="entry name" value="PhiA_domain"/>
</dbReference>
<evidence type="ECO:0000313" key="3">
    <source>
        <dbReference type="EMBL" id="OAA81292.1"/>
    </source>
</evidence>
<dbReference type="Proteomes" id="UP000076881">
    <property type="component" value="Unassembled WGS sequence"/>
</dbReference>
<keyword evidence="1" id="KW-0732">Signal</keyword>
<sequence>MIPAHLLSFLAASLSLVHAAPSSTSLITTRSDGRPCPVINGEALAPCGLACYSRYIYTCPSGQDLVLRPPQRGVFRLVVKGGPSSSSSSAVTGQPMTACRLVWRIGGKTCSRCPTGGAPGGAPPCPARDVVAVTLLGDVGEGSMSAEVAGGQAIYVIRGFTVGYQPAHMSTLPDGARIDKFRAFAGGGFFNTLGGMYGWAVCGDGVTKQLHVKNSTNANEAKNCVGINLRVEDYDGPGAFQYI</sequence>
<reference evidence="3 4" key="1">
    <citation type="journal article" date="2016" name="Genome Biol. Evol.">
        <title>Divergent and convergent evolution of fungal pathogenicity.</title>
        <authorList>
            <person name="Shang Y."/>
            <person name="Xiao G."/>
            <person name="Zheng P."/>
            <person name="Cen K."/>
            <person name="Zhan S."/>
            <person name="Wang C."/>
        </authorList>
    </citation>
    <scope>NUCLEOTIDE SEQUENCE [LARGE SCALE GENOMIC DNA]</scope>
    <source>
        <strain evidence="3 4">RCEF 1005</strain>
    </source>
</reference>
<dbReference type="PANTHER" id="PTHR42047:SF1">
    <property type="entry name" value="PROTEIN, PUTATIVE (AFU_ORTHOLOGUE AFUA_6G03560)-RELATED"/>
    <property type="match status" value="1"/>
</dbReference>
<feature type="chain" id="PRO_5007836507" evidence="1">
    <location>
        <begin position="20"/>
        <end position="243"/>
    </location>
</feature>
<protein>
    <submittedName>
        <fullName evidence="3">Carbohydrate-binding module family 52 protein</fullName>
    </submittedName>
</protein>
<feature type="signal peptide" evidence="1">
    <location>
        <begin position="1"/>
        <end position="19"/>
    </location>
</feature>
<dbReference type="GO" id="GO:0030246">
    <property type="term" value="F:carbohydrate binding"/>
    <property type="evidence" value="ECO:0007669"/>
    <property type="project" value="InterPro"/>
</dbReference>
<evidence type="ECO:0000256" key="1">
    <source>
        <dbReference type="SAM" id="SignalP"/>
    </source>
</evidence>
<evidence type="ECO:0000259" key="2">
    <source>
        <dbReference type="Pfam" id="PF10645"/>
    </source>
</evidence>
<dbReference type="AlphaFoldDB" id="A0A162KE93"/>
<organism evidence="3 4">
    <name type="scientific">Akanthomyces lecanii RCEF 1005</name>
    <dbReference type="NCBI Taxonomy" id="1081108"/>
    <lineage>
        <taxon>Eukaryota</taxon>
        <taxon>Fungi</taxon>
        <taxon>Dikarya</taxon>
        <taxon>Ascomycota</taxon>
        <taxon>Pezizomycotina</taxon>
        <taxon>Sordariomycetes</taxon>
        <taxon>Hypocreomycetidae</taxon>
        <taxon>Hypocreales</taxon>
        <taxon>Cordycipitaceae</taxon>
        <taxon>Akanthomyces</taxon>
        <taxon>Cordyceps confragosa</taxon>
    </lineage>
</organism>
<dbReference type="OrthoDB" id="5430620at2759"/>
<keyword evidence="4" id="KW-1185">Reference proteome</keyword>
<comment type="caution">
    <text evidence="3">The sequence shown here is derived from an EMBL/GenBank/DDBJ whole genome shotgun (WGS) entry which is preliminary data.</text>
</comment>
<name>A0A162KE93_CORDF</name>
<dbReference type="Pfam" id="PF10645">
    <property type="entry name" value="Carb_bind"/>
    <property type="match status" value="1"/>
</dbReference>
<accession>A0A162KE93</accession>
<dbReference type="InterPro" id="IPR018909">
    <property type="entry name" value="Eng1_septum"/>
</dbReference>
<proteinExistence type="predicted"/>
<gene>
    <name evidence="3" type="ORF">LEL_00837</name>
</gene>
<feature type="domain" description="Endo-1,3(4)-beta-glucanase 1 carbohydrate binding" evidence="2">
    <location>
        <begin position="36"/>
        <end position="62"/>
    </location>
</feature>
<evidence type="ECO:0000313" key="4">
    <source>
        <dbReference type="Proteomes" id="UP000076881"/>
    </source>
</evidence>
<dbReference type="PANTHER" id="PTHR42047">
    <property type="entry name" value="PROTEIN, PUTATIVE (AFU_ORTHOLOGUE AFUA_6G03560)-RELATED"/>
    <property type="match status" value="1"/>
</dbReference>
<dbReference type="EMBL" id="AZHF01000001">
    <property type="protein sequence ID" value="OAA81292.1"/>
    <property type="molecule type" value="Genomic_DNA"/>
</dbReference>